<comment type="caution">
    <text evidence="10">The sequence shown here is derived from an EMBL/GenBank/DDBJ whole genome shotgun (WGS) entry which is preliminary data.</text>
</comment>
<accession>A0AAW1C2N3</accession>
<dbReference type="InterPro" id="IPR029021">
    <property type="entry name" value="Prot-tyrosine_phosphatase-like"/>
</dbReference>
<dbReference type="EMBL" id="JAOTOJ010000002">
    <property type="protein sequence ID" value="KAK9408624.1"/>
    <property type="molecule type" value="Genomic_DNA"/>
</dbReference>
<evidence type="ECO:0000256" key="2">
    <source>
        <dbReference type="ARBA" id="ARBA00004369"/>
    </source>
</evidence>
<organism evidence="10 11">
    <name type="scientific">Crotalus adamanteus</name>
    <name type="common">Eastern diamondback rattlesnake</name>
    <dbReference type="NCBI Taxonomy" id="8729"/>
    <lineage>
        <taxon>Eukaryota</taxon>
        <taxon>Metazoa</taxon>
        <taxon>Chordata</taxon>
        <taxon>Craniata</taxon>
        <taxon>Vertebrata</taxon>
        <taxon>Euteleostomi</taxon>
        <taxon>Lepidosauria</taxon>
        <taxon>Squamata</taxon>
        <taxon>Bifurcata</taxon>
        <taxon>Unidentata</taxon>
        <taxon>Episquamata</taxon>
        <taxon>Toxicofera</taxon>
        <taxon>Serpentes</taxon>
        <taxon>Colubroidea</taxon>
        <taxon>Viperidae</taxon>
        <taxon>Crotalinae</taxon>
        <taxon>Crotalus</taxon>
    </lineage>
</organism>
<dbReference type="GO" id="GO:0030017">
    <property type="term" value="C:sarcomere"/>
    <property type="evidence" value="ECO:0007669"/>
    <property type="project" value="UniProtKB-SubCell"/>
</dbReference>
<keyword evidence="6" id="KW-0703">Sarcoplasmic reticulum</keyword>
<dbReference type="GO" id="GO:0046856">
    <property type="term" value="P:phosphatidylinositol dephosphorylation"/>
    <property type="evidence" value="ECO:0007669"/>
    <property type="project" value="TreeGrafter"/>
</dbReference>
<feature type="compositionally biased region" description="Pro residues" evidence="8">
    <location>
        <begin position="62"/>
        <end position="72"/>
    </location>
</feature>
<evidence type="ECO:0000256" key="6">
    <source>
        <dbReference type="ARBA" id="ARBA00022951"/>
    </source>
</evidence>
<comment type="subcellular location">
    <subcellularLocation>
        <location evidence="1">Cytoplasm</location>
        <location evidence="1">Myofibril</location>
        <location evidence="1">Sarcomere</location>
    </subcellularLocation>
    <subcellularLocation>
        <location evidence="2">Sarcoplasmic reticulum</location>
    </subcellularLocation>
</comment>
<proteinExistence type="inferred from homology"/>
<evidence type="ECO:0000256" key="4">
    <source>
        <dbReference type="ARBA" id="ARBA00018495"/>
    </source>
</evidence>
<dbReference type="Pfam" id="PF06602">
    <property type="entry name" value="Myotub-related"/>
    <property type="match status" value="1"/>
</dbReference>
<evidence type="ECO:0000259" key="9">
    <source>
        <dbReference type="PROSITE" id="PS51339"/>
    </source>
</evidence>
<dbReference type="InterPro" id="IPR010569">
    <property type="entry name" value="Myotubularin-like_Pase_dom"/>
</dbReference>
<protein>
    <recommendedName>
        <fullName evidence="4">Myotubularin-related protein 12</fullName>
    </recommendedName>
    <alternativeName>
        <fullName evidence="7">Inactive phosphatidylinositol 3-phosphatase 12</fullName>
    </alternativeName>
</protein>
<comment type="similarity">
    <text evidence="3">Belongs to the protein-tyrosine phosphatase family. Non-receptor class myotubularin subfamily.</text>
</comment>
<evidence type="ECO:0000313" key="11">
    <source>
        <dbReference type="Proteomes" id="UP001474421"/>
    </source>
</evidence>
<evidence type="ECO:0000256" key="1">
    <source>
        <dbReference type="ARBA" id="ARBA00004204"/>
    </source>
</evidence>
<gene>
    <name evidence="10" type="ORF">NXF25_007398</name>
</gene>
<dbReference type="GO" id="GO:0016020">
    <property type="term" value="C:membrane"/>
    <property type="evidence" value="ECO:0007669"/>
    <property type="project" value="TreeGrafter"/>
</dbReference>
<feature type="region of interest" description="Disordered" evidence="8">
    <location>
        <begin position="51"/>
        <end position="73"/>
    </location>
</feature>
<dbReference type="Proteomes" id="UP001474421">
    <property type="component" value="Unassembled WGS sequence"/>
</dbReference>
<dbReference type="InterPro" id="IPR030564">
    <property type="entry name" value="Myotubularin"/>
</dbReference>
<dbReference type="CDD" id="cd14594">
    <property type="entry name" value="PTP-MTMR12"/>
    <property type="match status" value="1"/>
</dbReference>
<dbReference type="Gene3D" id="2.30.29.30">
    <property type="entry name" value="Pleckstrin-homology domain (PH domain)/Phosphotyrosine-binding domain (PTB)"/>
    <property type="match status" value="1"/>
</dbReference>
<dbReference type="PANTHER" id="PTHR10807">
    <property type="entry name" value="MYOTUBULARIN-RELATED"/>
    <property type="match status" value="1"/>
</dbReference>
<reference evidence="10 11" key="1">
    <citation type="journal article" date="2024" name="Proc. Natl. Acad. Sci. U.S.A.">
        <title>The genetic regulatory architecture and epigenomic basis for age-related changes in rattlesnake venom.</title>
        <authorList>
            <person name="Hogan M.P."/>
            <person name="Holding M.L."/>
            <person name="Nystrom G.S."/>
            <person name="Colston T.J."/>
            <person name="Bartlett D.A."/>
            <person name="Mason A.J."/>
            <person name="Ellsworth S.A."/>
            <person name="Rautsaw R.M."/>
            <person name="Lawrence K.C."/>
            <person name="Strickland J.L."/>
            <person name="He B."/>
            <person name="Fraser P."/>
            <person name="Margres M.J."/>
            <person name="Gilbert D.M."/>
            <person name="Gibbs H.L."/>
            <person name="Parkinson C.L."/>
            <person name="Rokyta D.R."/>
        </authorList>
    </citation>
    <scope>NUCLEOTIDE SEQUENCE [LARGE SCALE GENOMIC DNA]</scope>
    <source>
        <strain evidence="10">DRR0105</strain>
    </source>
</reference>
<name>A0AAW1C2N3_CROAD</name>
<dbReference type="InterPro" id="IPR011993">
    <property type="entry name" value="PH-like_dom_sf"/>
</dbReference>
<dbReference type="InterPro" id="IPR022587">
    <property type="entry name" value="MTMR12-like_C"/>
</dbReference>
<sequence length="830" mass="94858">MAALPPRPCLQKWGGWGEGPPRGARESRQRPVAAMGGINYLRRNRAALTEAEDVESSWEELPTPPTTLPTPLPAGTGWSSSAAGGTSWGKAMLGAGVGAGAKPAKPSFVSYISPEEVYVRQPIEKEVEPHLLPGELVLCEANMVLKFVQDDGSNRGTFGKLICTNFKISFLGEESTVEDEPQFKNKILEENDITLQCIDQLYGVYDEKRKPLSGQLRKYPETIIIYCKDLRVFHFCLRYTKEEEVKRIVSGVVHQTQTPKLFKRLFLFSYASAAPNNLEKENQVVWFDSIKDWRQELERTKGNLKYKAVNANEGYKVSKKLPPYFVVPMAISEESLLQYLGRGIPVWCWSCHNGAALLKMSTFAKEQDDNTSQLHKLFLDGMYKTIDKPPYEALKIEDLSSSLPSLQEIQVAYTRFKQLFLIDNSAEFWDTDVKWFSLLESTNWLEIIRRCLRKTIDIIELLEVQSTNVLLQEENASDLCCVTACLVQVMMDSYCRTKLGFQSLIQKEWIMGGHAFLDRCNHLRQSDKEEAPVFLLFLDCVWQLVQQYQPAFEFTETYLTVLSDSLYIPIFSTFFFNSQHQRDTTTYGGSLDTEGSKLSFLSVWDWSVQFEHEGQALLNNPLYAEKPKLDKSQKKASRFKHQRQLSLPLTQTKPPPRRGFFKEETDQLIKNLLGKRISRLITSSDELQNSSREFYDSWHSKPVDLHGLLLPCLEGPEIKVWAQRYLRWIPEAQLPSEGTVATATKVLDVMEDVQGLQKKMDERHRQAETQDDTEASPFMRNPARLSSLFPFALLQRHSLKPVLPTSIWKDLEGEEDLARRDDEYVDLGGD</sequence>
<feature type="domain" description="Myotubularin phosphatase" evidence="9">
    <location>
        <begin position="287"/>
        <end position="725"/>
    </location>
</feature>
<dbReference type="GO" id="GO:0016529">
    <property type="term" value="C:sarcoplasmic reticulum"/>
    <property type="evidence" value="ECO:0007669"/>
    <property type="project" value="UniProtKB-SubCell"/>
</dbReference>
<keyword evidence="5" id="KW-0963">Cytoplasm</keyword>
<evidence type="ECO:0000256" key="3">
    <source>
        <dbReference type="ARBA" id="ARBA00007471"/>
    </source>
</evidence>
<dbReference type="SUPFAM" id="SSF50729">
    <property type="entry name" value="PH domain-like"/>
    <property type="match status" value="1"/>
</dbReference>
<evidence type="ECO:0000256" key="7">
    <source>
        <dbReference type="ARBA" id="ARBA00033343"/>
    </source>
</evidence>
<keyword evidence="11" id="KW-1185">Reference proteome</keyword>
<dbReference type="PROSITE" id="PS51339">
    <property type="entry name" value="PPASE_MYOTUBULARIN"/>
    <property type="match status" value="1"/>
</dbReference>
<dbReference type="InterPro" id="IPR030576">
    <property type="entry name" value="MTMR12_PTP"/>
</dbReference>
<dbReference type="Pfam" id="PF12578">
    <property type="entry name" value="3-PAP"/>
    <property type="match status" value="1"/>
</dbReference>
<evidence type="ECO:0000256" key="8">
    <source>
        <dbReference type="SAM" id="MobiDB-lite"/>
    </source>
</evidence>
<evidence type="ECO:0000313" key="10">
    <source>
        <dbReference type="EMBL" id="KAK9408624.1"/>
    </source>
</evidence>
<dbReference type="PANTHER" id="PTHR10807:SF37">
    <property type="entry name" value="MYOTUBULARIN-RELATED PROTEIN 12"/>
    <property type="match status" value="1"/>
</dbReference>
<evidence type="ECO:0000256" key="5">
    <source>
        <dbReference type="ARBA" id="ARBA00022490"/>
    </source>
</evidence>
<feature type="region of interest" description="Disordered" evidence="8">
    <location>
        <begin position="1"/>
        <end position="31"/>
    </location>
</feature>
<dbReference type="AlphaFoldDB" id="A0AAW1C2N3"/>
<dbReference type="SUPFAM" id="SSF52799">
    <property type="entry name" value="(Phosphotyrosine protein) phosphatases II"/>
    <property type="match status" value="1"/>
</dbReference>